<dbReference type="PANTHER" id="PTHR46402">
    <property type="entry name" value="SET AND MYND DOMAIN-CONTAINING PROTEIN 5"/>
    <property type="match status" value="1"/>
</dbReference>
<dbReference type="PANTHER" id="PTHR46402:SF2">
    <property type="entry name" value="HISTONE-LYSINE N-TRIMETHYLTRANSFERASE SMYD5"/>
    <property type="match status" value="1"/>
</dbReference>
<evidence type="ECO:0000313" key="5">
    <source>
        <dbReference type="Proteomes" id="UP000675881"/>
    </source>
</evidence>
<dbReference type="GO" id="GO:0045814">
    <property type="term" value="P:negative regulation of gene expression, epigenetic"/>
    <property type="evidence" value="ECO:0007669"/>
    <property type="project" value="TreeGrafter"/>
</dbReference>
<gene>
    <name evidence="4" type="ORF">LSAA_8207</name>
</gene>
<dbReference type="EMBL" id="HG994582">
    <property type="protein sequence ID" value="CAF2884780.1"/>
    <property type="molecule type" value="Genomic_DNA"/>
</dbReference>
<dbReference type="OrthoDB" id="438641at2759"/>
<keyword evidence="5" id="KW-1185">Reference proteome</keyword>
<organism evidence="4 5">
    <name type="scientific">Lepeophtheirus salmonis</name>
    <name type="common">Salmon louse</name>
    <name type="synonym">Caligus salmonis</name>
    <dbReference type="NCBI Taxonomy" id="72036"/>
    <lineage>
        <taxon>Eukaryota</taxon>
        <taxon>Metazoa</taxon>
        <taxon>Ecdysozoa</taxon>
        <taxon>Arthropoda</taxon>
        <taxon>Crustacea</taxon>
        <taxon>Multicrustacea</taxon>
        <taxon>Hexanauplia</taxon>
        <taxon>Copepoda</taxon>
        <taxon>Siphonostomatoida</taxon>
        <taxon>Caligidae</taxon>
        <taxon>Lepeophtheirus</taxon>
    </lineage>
</organism>
<protein>
    <submittedName>
        <fullName evidence="4">(salmon louse) hypothetical protein</fullName>
    </submittedName>
</protein>
<evidence type="ECO:0000256" key="1">
    <source>
        <dbReference type="ARBA" id="ARBA00022603"/>
    </source>
</evidence>
<sequence>MKWDMDSCIEKTFREGETILPCAFCLTPLETAQENIFRLTDDPNILLPHTQCCETRSGFHSACPECNERYCSTHCLEEDAKAQHALLCQNQPLKDLEELWKGMHYPPESCSITLMAKILARLCLHSDHFSHVLSRFCQDPIRLFESFLPNQK</sequence>
<dbReference type="Proteomes" id="UP000675881">
    <property type="component" value="Chromosome 3"/>
</dbReference>
<keyword evidence="2" id="KW-0808">Transferase</keyword>
<name>A0A7R8H5Q0_LEPSM</name>
<dbReference type="GO" id="GO:0042799">
    <property type="term" value="F:histone H4K20 methyltransferase activity"/>
    <property type="evidence" value="ECO:0007669"/>
    <property type="project" value="TreeGrafter"/>
</dbReference>
<accession>A0A7R8H5Q0</accession>
<evidence type="ECO:0000256" key="3">
    <source>
        <dbReference type="ARBA" id="ARBA00022691"/>
    </source>
</evidence>
<evidence type="ECO:0000313" key="4">
    <source>
        <dbReference type="EMBL" id="CAF2884780.1"/>
    </source>
</evidence>
<keyword evidence="3" id="KW-0949">S-adenosyl-L-methionine</keyword>
<evidence type="ECO:0000256" key="2">
    <source>
        <dbReference type="ARBA" id="ARBA00022679"/>
    </source>
</evidence>
<keyword evidence="1" id="KW-0489">Methyltransferase</keyword>
<reference evidence="4" key="1">
    <citation type="submission" date="2021-02" db="EMBL/GenBank/DDBJ databases">
        <authorList>
            <person name="Bekaert M."/>
        </authorList>
    </citation>
    <scope>NUCLEOTIDE SEQUENCE</scope>
    <source>
        <strain evidence="4">IoA-00</strain>
    </source>
</reference>
<dbReference type="GO" id="GO:0032259">
    <property type="term" value="P:methylation"/>
    <property type="evidence" value="ECO:0007669"/>
    <property type="project" value="UniProtKB-KW"/>
</dbReference>
<dbReference type="AlphaFoldDB" id="A0A7R8H5Q0"/>
<proteinExistence type="predicted"/>